<organism evidence="10">
    <name type="scientific">Medioppia subpectinata</name>
    <dbReference type="NCBI Taxonomy" id="1979941"/>
    <lineage>
        <taxon>Eukaryota</taxon>
        <taxon>Metazoa</taxon>
        <taxon>Ecdysozoa</taxon>
        <taxon>Arthropoda</taxon>
        <taxon>Chelicerata</taxon>
        <taxon>Arachnida</taxon>
        <taxon>Acari</taxon>
        <taxon>Acariformes</taxon>
        <taxon>Sarcoptiformes</taxon>
        <taxon>Oribatida</taxon>
        <taxon>Brachypylina</taxon>
        <taxon>Oppioidea</taxon>
        <taxon>Oppiidae</taxon>
        <taxon>Medioppia</taxon>
    </lineage>
</organism>
<evidence type="ECO:0000256" key="7">
    <source>
        <dbReference type="ARBA" id="ARBA00023170"/>
    </source>
</evidence>
<dbReference type="Gene3D" id="1.10.565.10">
    <property type="entry name" value="Retinoid X Receptor"/>
    <property type="match status" value="1"/>
</dbReference>
<dbReference type="PANTHER" id="PTHR24082:SF283">
    <property type="entry name" value="NUCLEAR HORMONE RECEPTOR HR96"/>
    <property type="match status" value="1"/>
</dbReference>
<keyword evidence="1" id="KW-0479">Metal-binding</keyword>
<evidence type="ECO:0000256" key="3">
    <source>
        <dbReference type="ARBA" id="ARBA00022833"/>
    </source>
</evidence>
<feature type="non-terminal residue" evidence="10">
    <location>
        <position position="1"/>
    </location>
</feature>
<dbReference type="Pfam" id="PF00105">
    <property type="entry name" value="zf-C4"/>
    <property type="match status" value="1"/>
</dbReference>
<dbReference type="GO" id="GO:0000122">
    <property type="term" value="P:negative regulation of transcription by RNA polymerase II"/>
    <property type="evidence" value="ECO:0007669"/>
    <property type="project" value="TreeGrafter"/>
</dbReference>
<evidence type="ECO:0000256" key="4">
    <source>
        <dbReference type="ARBA" id="ARBA00023015"/>
    </source>
</evidence>
<evidence type="ECO:0000256" key="2">
    <source>
        <dbReference type="ARBA" id="ARBA00022771"/>
    </source>
</evidence>
<dbReference type="Gene3D" id="3.30.50.10">
    <property type="entry name" value="Erythroid Transcription Factor GATA-1, subunit A"/>
    <property type="match status" value="1"/>
</dbReference>
<dbReference type="GO" id="GO:0030154">
    <property type="term" value="P:cell differentiation"/>
    <property type="evidence" value="ECO:0007669"/>
    <property type="project" value="TreeGrafter"/>
</dbReference>
<dbReference type="InterPro" id="IPR050234">
    <property type="entry name" value="Nuclear_hormone_rcpt_NR1"/>
</dbReference>
<dbReference type="SUPFAM" id="SSF48508">
    <property type="entry name" value="Nuclear receptor ligand-binding domain"/>
    <property type="match status" value="1"/>
</dbReference>
<dbReference type="PRINTS" id="PR00047">
    <property type="entry name" value="STROIDFINGER"/>
</dbReference>
<dbReference type="InterPro" id="IPR013088">
    <property type="entry name" value="Znf_NHR/GATA"/>
</dbReference>
<dbReference type="GO" id="GO:0004879">
    <property type="term" value="F:nuclear receptor activity"/>
    <property type="evidence" value="ECO:0007669"/>
    <property type="project" value="TreeGrafter"/>
</dbReference>
<dbReference type="OrthoDB" id="5852676at2759"/>
<evidence type="ECO:0000256" key="1">
    <source>
        <dbReference type="ARBA" id="ARBA00022723"/>
    </source>
</evidence>
<dbReference type="SUPFAM" id="SSF57716">
    <property type="entry name" value="Glucocorticoid receptor-like (DNA-binding domain)"/>
    <property type="match status" value="1"/>
</dbReference>
<reference evidence="10" key="1">
    <citation type="submission" date="2020-11" db="EMBL/GenBank/DDBJ databases">
        <authorList>
            <person name="Tran Van P."/>
        </authorList>
    </citation>
    <scope>NUCLEOTIDE SEQUENCE</scope>
</reference>
<evidence type="ECO:0000313" key="11">
    <source>
        <dbReference type="Proteomes" id="UP000759131"/>
    </source>
</evidence>
<keyword evidence="11" id="KW-1185">Reference proteome</keyword>
<proteinExistence type="predicted"/>
<gene>
    <name evidence="10" type="ORF">OSB1V03_LOCUS10879</name>
</gene>
<accession>A0A7R9KW23</accession>
<evidence type="ECO:0000313" key="10">
    <source>
        <dbReference type="EMBL" id="CAD7630466.1"/>
    </source>
</evidence>
<dbReference type="SMART" id="SM00399">
    <property type="entry name" value="ZnF_C4"/>
    <property type="match status" value="1"/>
</dbReference>
<evidence type="ECO:0000259" key="9">
    <source>
        <dbReference type="PROSITE" id="PS51030"/>
    </source>
</evidence>
<dbReference type="PANTHER" id="PTHR24082">
    <property type="entry name" value="NUCLEAR HORMONE RECEPTOR"/>
    <property type="match status" value="1"/>
</dbReference>
<sequence length="244" mass="28066">MTTCYSRNFTAITCDSCKSFFRRTALKNKFKCRFEGTCNITLGSRKSCKKCRFDKCIAVGMKKECLRDEEENQWRRQSANERKLRQQKQEEMIVSTTNDNSMLYPMISILNEHFNEPDVIDNPFTANTVAINSVPVIPTSLPLVPIFKSLTDYHGLNQLESNRMSELFNASRVIDGSYPTPKNVVNINDSKVLLRFSGFIAEDHIKNIVTFLKGINGLKEMCEHDQFAITKSVSFNLMLVRFWS</sequence>
<evidence type="ECO:0000256" key="5">
    <source>
        <dbReference type="ARBA" id="ARBA00023125"/>
    </source>
</evidence>
<keyword evidence="8" id="KW-0539">Nucleus</keyword>
<dbReference type="GO" id="GO:0008270">
    <property type="term" value="F:zinc ion binding"/>
    <property type="evidence" value="ECO:0007669"/>
    <property type="project" value="UniProtKB-KW"/>
</dbReference>
<dbReference type="Proteomes" id="UP000759131">
    <property type="component" value="Unassembled WGS sequence"/>
</dbReference>
<dbReference type="InterPro" id="IPR035500">
    <property type="entry name" value="NHR-like_dom_sf"/>
</dbReference>
<evidence type="ECO:0000256" key="8">
    <source>
        <dbReference type="ARBA" id="ARBA00023242"/>
    </source>
</evidence>
<evidence type="ECO:0000256" key="6">
    <source>
        <dbReference type="ARBA" id="ARBA00023163"/>
    </source>
</evidence>
<dbReference type="EMBL" id="OC862715">
    <property type="protein sequence ID" value="CAD7630466.1"/>
    <property type="molecule type" value="Genomic_DNA"/>
</dbReference>
<keyword evidence="6" id="KW-0804">Transcription</keyword>
<name>A0A7R9KW23_9ACAR</name>
<keyword evidence="5" id="KW-0238">DNA-binding</keyword>
<protein>
    <recommendedName>
        <fullName evidence="9">Nuclear receptor domain-containing protein</fullName>
    </recommendedName>
</protein>
<keyword evidence="3" id="KW-0862">Zinc</keyword>
<dbReference type="GO" id="GO:0000978">
    <property type="term" value="F:RNA polymerase II cis-regulatory region sequence-specific DNA binding"/>
    <property type="evidence" value="ECO:0007669"/>
    <property type="project" value="TreeGrafter"/>
</dbReference>
<dbReference type="EMBL" id="CAJPIZ010008140">
    <property type="protein sequence ID" value="CAG2110896.1"/>
    <property type="molecule type" value="Genomic_DNA"/>
</dbReference>
<keyword evidence="2" id="KW-0863">Zinc-finger</keyword>
<dbReference type="AlphaFoldDB" id="A0A7R9KW23"/>
<keyword evidence="4" id="KW-0805">Transcription regulation</keyword>
<feature type="domain" description="Nuclear receptor" evidence="9">
    <location>
        <begin position="1"/>
        <end position="68"/>
    </location>
</feature>
<dbReference type="GO" id="GO:0045944">
    <property type="term" value="P:positive regulation of transcription by RNA polymerase II"/>
    <property type="evidence" value="ECO:0007669"/>
    <property type="project" value="TreeGrafter"/>
</dbReference>
<dbReference type="InterPro" id="IPR001628">
    <property type="entry name" value="Znf_hrmn_rcpt"/>
</dbReference>
<dbReference type="PROSITE" id="PS51030">
    <property type="entry name" value="NUCLEAR_REC_DBD_2"/>
    <property type="match status" value="1"/>
</dbReference>
<keyword evidence="7" id="KW-0675">Receptor</keyword>